<dbReference type="CDD" id="cd05269">
    <property type="entry name" value="TMR_SDR_a"/>
    <property type="match status" value="1"/>
</dbReference>
<dbReference type="InterPro" id="IPR052718">
    <property type="entry name" value="NmrA-type_oxidoreductase"/>
</dbReference>
<dbReference type="Pfam" id="PF05368">
    <property type="entry name" value="NmrA"/>
    <property type="match status" value="1"/>
</dbReference>
<evidence type="ECO:0000313" key="3">
    <source>
        <dbReference type="Proteomes" id="UP000185568"/>
    </source>
</evidence>
<sequence>MSIVITGATGQLGSLVIQHLFDKNVPANEIIAVVRDKEKAPSLAEKGVEIRHGDYDHPDSLVNAFEGADKLLFVSSPDSDDTLRIVQHANVVKAARDAGVKHIIYTGYAFAEESAIPLAHVHLATEQAIRTTKIPYTFLRNSLYTEVFVNPALAASIEHGAVVTNTGKGRLNTLTRSDLALAAAVVLKEDGHENKTYTLVANKTWSFDELAQILSDISGKTIVHQAVSFEEEKAILLQAGLPEHLALMFAGIYQSIAEGETFRTTEDLEKLIGTPTPLEESVKQALQG</sequence>
<dbReference type="Gene3D" id="3.40.50.720">
    <property type="entry name" value="NAD(P)-binding Rossmann-like Domain"/>
    <property type="match status" value="1"/>
</dbReference>
<dbReference type="InterPro" id="IPR036291">
    <property type="entry name" value="NAD(P)-bd_dom_sf"/>
</dbReference>
<protein>
    <submittedName>
        <fullName evidence="2">NAD(P)-dependent oxidoreductase</fullName>
    </submittedName>
</protein>
<proteinExistence type="predicted"/>
<dbReference type="STRING" id="1714264.BTO30_15300"/>
<dbReference type="Proteomes" id="UP000185568">
    <property type="component" value="Unassembled WGS sequence"/>
</dbReference>
<reference evidence="2 3" key="1">
    <citation type="submission" date="2016-12" db="EMBL/GenBank/DDBJ databases">
        <title>Domibacillus antri genome sequencing.</title>
        <authorList>
            <person name="Verma A."/>
            <person name="Krishnamurthi S."/>
        </authorList>
    </citation>
    <scope>NUCLEOTIDE SEQUENCE [LARGE SCALE GENOMIC DNA]</scope>
    <source>
        <strain evidence="2 3">XD80</strain>
    </source>
</reference>
<feature type="domain" description="NmrA-like" evidence="1">
    <location>
        <begin position="3"/>
        <end position="279"/>
    </location>
</feature>
<dbReference type="RefSeq" id="WP_075399574.1">
    <property type="nucleotide sequence ID" value="NZ_MSDU01000051.1"/>
</dbReference>
<evidence type="ECO:0000313" key="2">
    <source>
        <dbReference type="EMBL" id="OLN21364.1"/>
    </source>
</evidence>
<keyword evidence="3" id="KW-1185">Reference proteome</keyword>
<dbReference type="PANTHER" id="PTHR47129:SF1">
    <property type="entry name" value="NMRA-LIKE DOMAIN-CONTAINING PROTEIN"/>
    <property type="match status" value="1"/>
</dbReference>
<dbReference type="Gene3D" id="3.90.25.10">
    <property type="entry name" value="UDP-galactose 4-epimerase, domain 1"/>
    <property type="match status" value="1"/>
</dbReference>
<dbReference type="AlphaFoldDB" id="A0A1Q8Q203"/>
<evidence type="ECO:0000259" key="1">
    <source>
        <dbReference type="Pfam" id="PF05368"/>
    </source>
</evidence>
<organism evidence="2 3">
    <name type="scientific">Domibacillus antri</name>
    <dbReference type="NCBI Taxonomy" id="1714264"/>
    <lineage>
        <taxon>Bacteria</taxon>
        <taxon>Bacillati</taxon>
        <taxon>Bacillota</taxon>
        <taxon>Bacilli</taxon>
        <taxon>Bacillales</taxon>
        <taxon>Bacillaceae</taxon>
        <taxon>Domibacillus</taxon>
    </lineage>
</organism>
<dbReference type="PANTHER" id="PTHR47129">
    <property type="entry name" value="QUINONE OXIDOREDUCTASE 2"/>
    <property type="match status" value="1"/>
</dbReference>
<accession>A0A1Q8Q203</accession>
<name>A0A1Q8Q203_9BACI</name>
<dbReference type="EMBL" id="MSDU01000051">
    <property type="protein sequence ID" value="OLN21364.1"/>
    <property type="molecule type" value="Genomic_DNA"/>
</dbReference>
<dbReference type="OrthoDB" id="152510at2"/>
<comment type="caution">
    <text evidence="2">The sequence shown here is derived from an EMBL/GenBank/DDBJ whole genome shotgun (WGS) entry which is preliminary data.</text>
</comment>
<dbReference type="InterPro" id="IPR008030">
    <property type="entry name" value="NmrA-like"/>
</dbReference>
<dbReference type="SUPFAM" id="SSF51735">
    <property type="entry name" value="NAD(P)-binding Rossmann-fold domains"/>
    <property type="match status" value="1"/>
</dbReference>
<gene>
    <name evidence="2" type="ORF">BTO30_15300</name>
</gene>